<dbReference type="InterPro" id="IPR036392">
    <property type="entry name" value="PLAT/LH2_dom_sf"/>
</dbReference>
<organism evidence="3 4">
    <name type="scientific">Ladona fulva</name>
    <name type="common">Scarce chaser dragonfly</name>
    <name type="synonym">Libellula fulva</name>
    <dbReference type="NCBI Taxonomy" id="123851"/>
    <lineage>
        <taxon>Eukaryota</taxon>
        <taxon>Metazoa</taxon>
        <taxon>Ecdysozoa</taxon>
        <taxon>Arthropoda</taxon>
        <taxon>Hexapoda</taxon>
        <taxon>Insecta</taxon>
        <taxon>Pterygota</taxon>
        <taxon>Palaeoptera</taxon>
        <taxon>Odonata</taxon>
        <taxon>Epiprocta</taxon>
        <taxon>Anisoptera</taxon>
        <taxon>Libelluloidea</taxon>
        <taxon>Libellulidae</taxon>
        <taxon>Ladona</taxon>
    </lineage>
</organism>
<proteinExistence type="predicted"/>
<feature type="domain" description="PLAT" evidence="2">
    <location>
        <begin position="12"/>
        <end position="131"/>
    </location>
</feature>
<keyword evidence="4" id="KW-1185">Reference proteome</keyword>
<name>A0A8K0P277_LADFU</name>
<dbReference type="Pfam" id="PF01477">
    <property type="entry name" value="PLAT"/>
    <property type="match status" value="1"/>
</dbReference>
<evidence type="ECO:0000256" key="1">
    <source>
        <dbReference type="PROSITE-ProRule" id="PRU00152"/>
    </source>
</evidence>
<sequence>MGSFLSRFFAKAHLEVHVTTGDRRGAGTDANVWVCLEDRDGNCTPEVLLDKLLTNDHERGKTYSYPIYDLGEFQNRVHKLRVWRDEAGIGDHWFLDWIVVEDKRSNTKHVFPLQRWVKPHKKYTMHEHHTFLPQHDPDPELRKEELDTKKEMFKYAARFNQGPLQVNRNLHLHTYSANYR</sequence>
<dbReference type="PANTHER" id="PTHR45901">
    <property type="entry name" value="PROTEIN CBG12474"/>
    <property type="match status" value="1"/>
</dbReference>
<reference evidence="3" key="1">
    <citation type="submission" date="2013-04" db="EMBL/GenBank/DDBJ databases">
        <authorList>
            <person name="Qu J."/>
            <person name="Murali S.C."/>
            <person name="Bandaranaike D."/>
            <person name="Bellair M."/>
            <person name="Blankenburg K."/>
            <person name="Chao H."/>
            <person name="Dinh H."/>
            <person name="Doddapaneni H."/>
            <person name="Downs B."/>
            <person name="Dugan-Rocha S."/>
            <person name="Elkadiri S."/>
            <person name="Gnanaolivu R.D."/>
            <person name="Hernandez B."/>
            <person name="Javaid M."/>
            <person name="Jayaseelan J.C."/>
            <person name="Lee S."/>
            <person name="Li M."/>
            <person name="Ming W."/>
            <person name="Munidasa M."/>
            <person name="Muniz J."/>
            <person name="Nguyen L."/>
            <person name="Ongeri F."/>
            <person name="Osuji N."/>
            <person name="Pu L.-L."/>
            <person name="Puazo M."/>
            <person name="Qu C."/>
            <person name="Quiroz J."/>
            <person name="Raj R."/>
            <person name="Weissenberger G."/>
            <person name="Xin Y."/>
            <person name="Zou X."/>
            <person name="Han Y."/>
            <person name="Richards S."/>
            <person name="Worley K."/>
            <person name="Muzny D."/>
            <person name="Gibbs R."/>
        </authorList>
    </citation>
    <scope>NUCLEOTIDE SEQUENCE</scope>
    <source>
        <strain evidence="3">Sampled in the wild</strain>
    </source>
</reference>
<evidence type="ECO:0000313" key="3">
    <source>
        <dbReference type="EMBL" id="KAG8229788.1"/>
    </source>
</evidence>
<accession>A0A8K0P277</accession>
<reference evidence="3" key="2">
    <citation type="submission" date="2017-10" db="EMBL/GenBank/DDBJ databases">
        <title>Ladona fulva Genome sequencing and assembly.</title>
        <authorList>
            <person name="Murali S."/>
            <person name="Richards S."/>
            <person name="Bandaranaike D."/>
            <person name="Bellair M."/>
            <person name="Blankenburg K."/>
            <person name="Chao H."/>
            <person name="Dinh H."/>
            <person name="Doddapaneni H."/>
            <person name="Dugan-Rocha S."/>
            <person name="Elkadiri S."/>
            <person name="Gnanaolivu R."/>
            <person name="Hernandez B."/>
            <person name="Skinner E."/>
            <person name="Javaid M."/>
            <person name="Lee S."/>
            <person name="Li M."/>
            <person name="Ming W."/>
            <person name="Munidasa M."/>
            <person name="Muniz J."/>
            <person name="Nguyen L."/>
            <person name="Hughes D."/>
            <person name="Osuji N."/>
            <person name="Pu L.-L."/>
            <person name="Puazo M."/>
            <person name="Qu C."/>
            <person name="Quiroz J."/>
            <person name="Raj R."/>
            <person name="Weissenberger G."/>
            <person name="Xin Y."/>
            <person name="Zou X."/>
            <person name="Han Y."/>
            <person name="Worley K."/>
            <person name="Muzny D."/>
            <person name="Gibbs R."/>
        </authorList>
    </citation>
    <scope>NUCLEOTIDE SEQUENCE</scope>
    <source>
        <strain evidence="3">Sampled in the wild</strain>
    </source>
</reference>
<dbReference type="PROSITE" id="PS50095">
    <property type="entry name" value="PLAT"/>
    <property type="match status" value="1"/>
</dbReference>
<protein>
    <recommendedName>
        <fullName evidence="2">PLAT domain-containing protein</fullName>
    </recommendedName>
</protein>
<comment type="caution">
    <text evidence="3">The sequence shown here is derived from an EMBL/GenBank/DDBJ whole genome shotgun (WGS) entry which is preliminary data.</text>
</comment>
<gene>
    <name evidence="3" type="ORF">J437_LFUL005869</name>
</gene>
<evidence type="ECO:0000259" key="2">
    <source>
        <dbReference type="PROSITE" id="PS50095"/>
    </source>
</evidence>
<dbReference type="EMBL" id="KZ308446">
    <property type="protein sequence ID" value="KAG8229788.1"/>
    <property type="molecule type" value="Genomic_DNA"/>
</dbReference>
<dbReference type="InterPro" id="IPR001024">
    <property type="entry name" value="PLAT/LH2_dom"/>
</dbReference>
<dbReference type="InterPro" id="IPR052970">
    <property type="entry name" value="Inner_ear_hair_cell_LOXHD"/>
</dbReference>
<dbReference type="AlphaFoldDB" id="A0A8K0P277"/>
<dbReference type="SMART" id="SM00308">
    <property type="entry name" value="LH2"/>
    <property type="match status" value="1"/>
</dbReference>
<dbReference type="PANTHER" id="PTHR45901:SF3">
    <property type="entry name" value="LIPOXYGENASE HOMOLOGY DOMAIN-CONTAINING PROTEIN 1"/>
    <property type="match status" value="1"/>
</dbReference>
<evidence type="ECO:0000313" key="4">
    <source>
        <dbReference type="Proteomes" id="UP000792457"/>
    </source>
</evidence>
<dbReference type="Gene3D" id="2.40.180.10">
    <property type="entry name" value="Catalase core domain"/>
    <property type="match status" value="1"/>
</dbReference>
<dbReference type="OrthoDB" id="407298at2759"/>
<dbReference type="SUPFAM" id="SSF49723">
    <property type="entry name" value="Lipase/lipooxygenase domain (PLAT/LH2 domain)"/>
    <property type="match status" value="1"/>
</dbReference>
<dbReference type="Proteomes" id="UP000792457">
    <property type="component" value="Unassembled WGS sequence"/>
</dbReference>
<comment type="caution">
    <text evidence="1">Lacks conserved residue(s) required for the propagation of feature annotation.</text>
</comment>